<dbReference type="Gene3D" id="3.10.20.90">
    <property type="entry name" value="Phosphatidylinositol 3-kinase Catalytic Subunit, Chain A, domain 1"/>
    <property type="match status" value="1"/>
</dbReference>
<evidence type="ECO:0000313" key="3">
    <source>
        <dbReference type="WBParaSite" id="PSU_v2.g7328.t1"/>
    </source>
</evidence>
<dbReference type="PRINTS" id="PR00348">
    <property type="entry name" value="UBIQUITIN"/>
</dbReference>
<dbReference type="SMART" id="SM00213">
    <property type="entry name" value="UBQ"/>
    <property type="match status" value="1"/>
</dbReference>
<dbReference type="InterPro" id="IPR019956">
    <property type="entry name" value="Ubiquitin_dom"/>
</dbReference>
<organism evidence="2 3">
    <name type="scientific">Panagrolaimus superbus</name>
    <dbReference type="NCBI Taxonomy" id="310955"/>
    <lineage>
        <taxon>Eukaryota</taxon>
        <taxon>Metazoa</taxon>
        <taxon>Ecdysozoa</taxon>
        <taxon>Nematoda</taxon>
        <taxon>Chromadorea</taxon>
        <taxon>Rhabditida</taxon>
        <taxon>Tylenchina</taxon>
        <taxon>Panagrolaimomorpha</taxon>
        <taxon>Panagrolaimoidea</taxon>
        <taxon>Panagrolaimidae</taxon>
        <taxon>Panagrolaimus</taxon>
    </lineage>
</organism>
<dbReference type="Pfam" id="PF00240">
    <property type="entry name" value="ubiquitin"/>
    <property type="match status" value="1"/>
</dbReference>
<dbReference type="PROSITE" id="PS50053">
    <property type="entry name" value="UBIQUITIN_2"/>
    <property type="match status" value="1"/>
</dbReference>
<name>A0A914Z4P7_9BILA</name>
<dbReference type="AlphaFoldDB" id="A0A914Z4P7"/>
<evidence type="ECO:0000313" key="2">
    <source>
        <dbReference type="Proteomes" id="UP000887577"/>
    </source>
</evidence>
<feature type="domain" description="Ubiquitin-like" evidence="1">
    <location>
        <begin position="187"/>
        <end position="239"/>
    </location>
</feature>
<protein>
    <submittedName>
        <fullName evidence="3">Ubiquitin-like domain-containing protein</fullName>
    </submittedName>
</protein>
<dbReference type="InterPro" id="IPR000626">
    <property type="entry name" value="Ubiquitin-like_dom"/>
</dbReference>
<dbReference type="WBParaSite" id="PSU_v2.g7328.t1">
    <property type="protein sequence ID" value="PSU_v2.g7328.t1"/>
    <property type="gene ID" value="PSU_v2.g7328"/>
</dbReference>
<dbReference type="InterPro" id="IPR029071">
    <property type="entry name" value="Ubiquitin-like_domsf"/>
</dbReference>
<sequence>MDSSTQRQHTVILKEWFPLQRGKMEQILQNIVFEEIEYKYSNPELKLGLLFRLKSGETIRSILEKLENLEKLVKPSMEKLEVNMLEDFDSRRRYKRNIKDDYFGVSGNPYYRPQQPTTILLELLQQPGSSSNSIALDDLKIQIPAKNVVERVSLSPVLGNEFLTQAQHVYKDYEGVFNVLPKKEDRVIILVKLIDGKVIPLRVGASETAFDVKVKIFVKKGNPTAFQRLFFAGKQLKNEPFIGIQMLLTLQLMLPLPGGQCCRLIEFFRFSVSVNRTEPNVSRFVGSVNRTEPR</sequence>
<keyword evidence="2" id="KW-1185">Reference proteome</keyword>
<reference evidence="3" key="1">
    <citation type="submission" date="2022-11" db="UniProtKB">
        <authorList>
            <consortium name="WormBaseParasite"/>
        </authorList>
    </citation>
    <scope>IDENTIFICATION</scope>
</reference>
<accession>A0A914Z4P7</accession>
<evidence type="ECO:0000259" key="1">
    <source>
        <dbReference type="PROSITE" id="PS50053"/>
    </source>
</evidence>
<proteinExistence type="predicted"/>
<dbReference type="Proteomes" id="UP000887577">
    <property type="component" value="Unplaced"/>
</dbReference>
<dbReference type="SUPFAM" id="SSF54236">
    <property type="entry name" value="Ubiquitin-like"/>
    <property type="match status" value="1"/>
</dbReference>
<dbReference type="CDD" id="cd17039">
    <property type="entry name" value="Ubl_ubiquitin_like"/>
    <property type="match status" value="1"/>
</dbReference>